<dbReference type="EMBL" id="BAAATZ010000006">
    <property type="protein sequence ID" value="GAA2724102.1"/>
    <property type="molecule type" value="Genomic_DNA"/>
</dbReference>
<feature type="transmembrane region" description="Helical" evidence="1">
    <location>
        <begin position="61"/>
        <end position="88"/>
    </location>
</feature>
<proteinExistence type="predicted"/>
<feature type="transmembrane region" description="Helical" evidence="1">
    <location>
        <begin position="94"/>
        <end position="112"/>
    </location>
</feature>
<keyword evidence="1" id="KW-0472">Membrane</keyword>
<gene>
    <name evidence="2" type="ORF">GCM10010439_20970</name>
</gene>
<reference evidence="3" key="1">
    <citation type="journal article" date="2019" name="Int. J. Syst. Evol. Microbiol.">
        <title>The Global Catalogue of Microorganisms (GCM) 10K type strain sequencing project: providing services to taxonomists for standard genome sequencing and annotation.</title>
        <authorList>
            <consortium name="The Broad Institute Genomics Platform"/>
            <consortium name="The Broad Institute Genome Sequencing Center for Infectious Disease"/>
            <person name="Wu L."/>
            <person name="Ma J."/>
        </authorList>
    </citation>
    <scope>NUCLEOTIDE SEQUENCE [LARGE SCALE GENOMIC DNA]</scope>
    <source>
        <strain evidence="3">JCM 8201</strain>
    </source>
</reference>
<evidence type="ECO:0000313" key="2">
    <source>
        <dbReference type="EMBL" id="GAA2724102.1"/>
    </source>
</evidence>
<name>A0ABP6GK48_9ACTN</name>
<evidence type="ECO:0000256" key="1">
    <source>
        <dbReference type="SAM" id="Phobius"/>
    </source>
</evidence>
<comment type="caution">
    <text evidence="2">The sequence shown here is derived from an EMBL/GenBank/DDBJ whole genome shotgun (WGS) entry which is preliminary data.</text>
</comment>
<dbReference type="InterPro" id="IPR009937">
    <property type="entry name" value="Phage_holin_3_6"/>
</dbReference>
<keyword evidence="1" id="KW-1133">Transmembrane helix</keyword>
<dbReference type="Proteomes" id="UP001501842">
    <property type="component" value="Unassembled WGS sequence"/>
</dbReference>
<keyword evidence="3" id="KW-1185">Reference proteome</keyword>
<evidence type="ECO:0000313" key="3">
    <source>
        <dbReference type="Proteomes" id="UP001501842"/>
    </source>
</evidence>
<dbReference type="Pfam" id="PF07332">
    <property type="entry name" value="Phage_holin_3_6"/>
    <property type="match status" value="1"/>
</dbReference>
<protein>
    <submittedName>
        <fullName evidence="2">Phage holin family protein</fullName>
    </submittedName>
</protein>
<keyword evidence="1" id="KW-0812">Transmembrane</keyword>
<organism evidence="2 3">
    <name type="scientific">Actinocorallia aurantiaca</name>
    <dbReference type="NCBI Taxonomy" id="46204"/>
    <lineage>
        <taxon>Bacteria</taxon>
        <taxon>Bacillati</taxon>
        <taxon>Actinomycetota</taxon>
        <taxon>Actinomycetes</taxon>
        <taxon>Streptosporangiales</taxon>
        <taxon>Thermomonosporaceae</taxon>
        <taxon>Actinocorallia</taxon>
    </lineage>
</organism>
<accession>A0ABP6GK48</accession>
<sequence length="148" mass="15503">MTEGTQRRAAGAWAWPEDQRQDEAGVGELIQRATDQVSDLVRAEIRLATTEMKDKGKRAGVGAGMLGGAGVIAGYGVAALLVAVVAALDLAMPLWAAALIVAVVLLAVAAVVGMRGRKKVTRAVPPVPDKAVASTREDINEIKERAHR</sequence>
<dbReference type="RefSeq" id="WP_344450075.1">
    <property type="nucleotide sequence ID" value="NZ_BAAATZ010000006.1"/>
</dbReference>